<feature type="domain" description="Fibronectin type-III" evidence="3">
    <location>
        <begin position="386"/>
        <end position="504"/>
    </location>
</feature>
<accession>A0A485KYW3</accession>
<dbReference type="InterPro" id="IPR013783">
    <property type="entry name" value="Ig-like_fold"/>
</dbReference>
<dbReference type="Pfam" id="PF00041">
    <property type="entry name" value="fn3"/>
    <property type="match status" value="2"/>
</dbReference>
<evidence type="ECO:0000313" key="5">
    <source>
        <dbReference type="EMBL" id="VFT90565.1"/>
    </source>
</evidence>
<keyword evidence="1" id="KW-0677">Repeat</keyword>
<gene>
    <name evidence="5" type="primary">Aste57867_13732</name>
    <name evidence="4" type="ORF">As57867_013682</name>
    <name evidence="5" type="ORF">ASTE57867_13732</name>
</gene>
<dbReference type="OrthoDB" id="206201at2759"/>
<keyword evidence="6" id="KW-1185">Reference proteome</keyword>
<dbReference type="SUPFAM" id="SSF52025">
    <property type="entry name" value="PA domain"/>
    <property type="match status" value="1"/>
</dbReference>
<dbReference type="PROSITE" id="PS50853">
    <property type="entry name" value="FN3"/>
    <property type="match status" value="2"/>
</dbReference>
<dbReference type="PANTHER" id="PTHR13817">
    <property type="entry name" value="TITIN"/>
    <property type="match status" value="1"/>
</dbReference>
<dbReference type="SUPFAM" id="SSF49265">
    <property type="entry name" value="Fibronectin type III"/>
    <property type="match status" value="1"/>
</dbReference>
<dbReference type="PANTHER" id="PTHR13817:SF166">
    <property type="entry name" value="NEURONAL IGCAM-RELATED"/>
    <property type="match status" value="1"/>
</dbReference>
<dbReference type="InterPro" id="IPR003137">
    <property type="entry name" value="PA_domain"/>
</dbReference>
<evidence type="ECO:0000256" key="1">
    <source>
        <dbReference type="ARBA" id="ARBA00022737"/>
    </source>
</evidence>
<name>A0A485KYW3_9STRA</name>
<dbReference type="Gene3D" id="2.60.40.10">
    <property type="entry name" value="Immunoglobulins"/>
    <property type="match status" value="2"/>
</dbReference>
<dbReference type="Gene3D" id="3.50.30.30">
    <property type="match status" value="1"/>
</dbReference>
<dbReference type="InterPro" id="IPR036116">
    <property type="entry name" value="FN3_sf"/>
</dbReference>
<proteinExistence type="predicted"/>
<reference evidence="4" key="2">
    <citation type="submission" date="2019-06" db="EMBL/GenBank/DDBJ databases">
        <title>Genomics analysis of Aphanomyces spp. identifies a new class of oomycete effector associated with host adaptation.</title>
        <authorList>
            <person name="Gaulin E."/>
        </authorList>
    </citation>
    <scope>NUCLEOTIDE SEQUENCE</scope>
    <source>
        <strain evidence="4">CBS 578.67</strain>
    </source>
</reference>
<dbReference type="InterPro" id="IPR050964">
    <property type="entry name" value="Striated_Muscle_Regulatory"/>
</dbReference>
<evidence type="ECO:0000313" key="6">
    <source>
        <dbReference type="Proteomes" id="UP000332933"/>
    </source>
</evidence>
<evidence type="ECO:0000256" key="2">
    <source>
        <dbReference type="SAM" id="SignalP"/>
    </source>
</evidence>
<feature type="signal peptide" evidence="2">
    <location>
        <begin position="1"/>
        <end position="16"/>
    </location>
</feature>
<evidence type="ECO:0000313" key="4">
    <source>
        <dbReference type="EMBL" id="KAF0695444.1"/>
    </source>
</evidence>
<protein>
    <submittedName>
        <fullName evidence="5">Aste57867_13732 protein</fullName>
    </submittedName>
</protein>
<dbReference type="InterPro" id="IPR003961">
    <property type="entry name" value="FN3_dom"/>
</dbReference>
<dbReference type="Proteomes" id="UP000332933">
    <property type="component" value="Unassembled WGS sequence"/>
</dbReference>
<dbReference type="EMBL" id="VJMH01005479">
    <property type="protein sequence ID" value="KAF0695444.1"/>
    <property type="molecule type" value="Genomic_DNA"/>
</dbReference>
<feature type="chain" id="PRO_5036116252" evidence="2">
    <location>
        <begin position="17"/>
        <end position="836"/>
    </location>
</feature>
<dbReference type="SMART" id="SM00060">
    <property type="entry name" value="FN3"/>
    <property type="match status" value="2"/>
</dbReference>
<reference evidence="5 6" key="1">
    <citation type="submission" date="2019-03" db="EMBL/GenBank/DDBJ databases">
        <authorList>
            <person name="Gaulin E."/>
            <person name="Dumas B."/>
        </authorList>
    </citation>
    <scope>NUCLEOTIDE SEQUENCE [LARGE SCALE GENOMIC DNA]</scope>
    <source>
        <strain evidence="5">CBS 568.67</strain>
    </source>
</reference>
<feature type="domain" description="Fibronectin type-III" evidence="3">
    <location>
        <begin position="510"/>
        <end position="627"/>
    </location>
</feature>
<dbReference type="EMBL" id="CAADRA010005500">
    <property type="protein sequence ID" value="VFT90565.1"/>
    <property type="molecule type" value="Genomic_DNA"/>
</dbReference>
<evidence type="ECO:0000259" key="3">
    <source>
        <dbReference type="PROSITE" id="PS50853"/>
    </source>
</evidence>
<keyword evidence="2" id="KW-0732">Signal</keyword>
<sequence length="836" mass="91963">MRVLGATIWALHAAHAADMDPSIAGWTAEVQVDASLGFDIDENAPLDVALAKCKANGYSRGNAFLDATMHPTLLDHCNKIQYLELLLPSHQGTASPSDDAAASPPVRIHASVDDDPAEQTYQGFFQRHMLRTHATISTETLSMSDEFLQKCFDVTKAVSPMEVHSPECQPHLETFHVPTFVANDYMQRVSTEDSITRPMLVQAPQPSTVHCRYGLHMSLVSASSDTSVSVSVRTPTVDEYMIPLSAIDDPTPSLNGAISFPRGHVLFVPNGFGATIDGPAIRFCFADASNFNRVKQHLRVEALLDTTARSWLFALRDATLDTSMVRRVTPSHTAWRAFRRWPKPQKLTKESNADEAIPRRERYKIWQDDRKWDGLVQGLTLPVSRPPLAASPSDIHRTSVTLTWQDIFHPRKGDITPYGYEVTWQAEDASALDGPMKRNLSAAVLVRSGLPTTAFGDDFDGKAIQGTVLGLAPNTSYTFSVRLFVGDAIGLHSERSQSIRTNSCGEPSVVRGQPEIVKTDDLNCIRLTWLPPVDDGGRVIQGYVVAGRYGRDVLQWREFNATMQFDHLANKAVVLAKDSVTTDIVNVSGAVCNLRQGVPYQFQVAALNEFGVGPFSLWTDPTTIDPSAHQIDVMRGVGAPRFHRQYDRTCATAPSSTSAVPTTSKPTGPVMFLSDKQDLLEPYQLISIPRTSPTPEYDASKKLIWTSWFANVWPGHYSPKAYNIIAEPVLVDPPYADGPIANAADVRDRIAVIYRGKLPLFNKVWRAQEAGALGVLLLDVDNICATGFDYHCSPGSNVMHGEGFGAQDDAATWSAIQIPHVLLRQDDARVLLDRLA</sequence>
<organism evidence="5 6">
    <name type="scientific">Aphanomyces stellatus</name>
    <dbReference type="NCBI Taxonomy" id="120398"/>
    <lineage>
        <taxon>Eukaryota</taxon>
        <taxon>Sar</taxon>
        <taxon>Stramenopiles</taxon>
        <taxon>Oomycota</taxon>
        <taxon>Saprolegniomycetes</taxon>
        <taxon>Saprolegniales</taxon>
        <taxon>Verrucalvaceae</taxon>
        <taxon>Aphanomyces</taxon>
    </lineage>
</organism>
<dbReference type="InterPro" id="IPR046450">
    <property type="entry name" value="PA_dom_sf"/>
</dbReference>
<dbReference type="AlphaFoldDB" id="A0A485KYW3"/>
<dbReference type="CDD" id="cd00538">
    <property type="entry name" value="PA"/>
    <property type="match status" value="1"/>
</dbReference>
<dbReference type="CDD" id="cd00063">
    <property type="entry name" value="FN3"/>
    <property type="match status" value="2"/>
</dbReference>
<dbReference type="Pfam" id="PF02225">
    <property type="entry name" value="PA"/>
    <property type="match status" value="1"/>
</dbReference>